<evidence type="ECO:0000313" key="2">
    <source>
        <dbReference type="EMBL" id="JAQ01313.1"/>
    </source>
</evidence>
<dbReference type="EMBL" id="GBHO01010508">
    <property type="protein sequence ID" value="JAG33096.1"/>
    <property type="molecule type" value="Transcribed_RNA"/>
</dbReference>
<dbReference type="InterPro" id="IPR011990">
    <property type="entry name" value="TPR-like_helical_dom_sf"/>
</dbReference>
<protein>
    <submittedName>
        <fullName evidence="1">Sperm-associated antigen 1</fullName>
    </submittedName>
</protein>
<dbReference type="AlphaFoldDB" id="A0A0A9YNB8"/>
<dbReference type="EMBL" id="GDHC01017316">
    <property type="protein sequence ID" value="JAQ01313.1"/>
    <property type="molecule type" value="Transcribed_RNA"/>
</dbReference>
<dbReference type="SUPFAM" id="SSF48452">
    <property type="entry name" value="TPR-like"/>
    <property type="match status" value="1"/>
</dbReference>
<name>A0A0A9YNB8_LYGHE</name>
<gene>
    <name evidence="1" type="primary">Spag1</name>
    <name evidence="1" type="ORF">CM83_47725</name>
    <name evidence="2" type="ORF">g.3833</name>
</gene>
<accession>A0A0A9YNB8</accession>
<reference evidence="2" key="3">
    <citation type="journal article" date="2016" name="Gigascience">
        <title>De novo construction of an expanded transcriptome assembly for the western tarnished plant bug, Lygus hesperus.</title>
        <authorList>
            <person name="Tassone E.E."/>
            <person name="Geib S.M."/>
            <person name="Hall B."/>
            <person name="Fabrick J.A."/>
            <person name="Brent C.S."/>
            <person name="Hull J.J."/>
        </authorList>
    </citation>
    <scope>NUCLEOTIDE SEQUENCE</scope>
</reference>
<organism evidence="1">
    <name type="scientific">Lygus hesperus</name>
    <name type="common">Western plant bug</name>
    <dbReference type="NCBI Taxonomy" id="30085"/>
    <lineage>
        <taxon>Eukaryota</taxon>
        <taxon>Metazoa</taxon>
        <taxon>Ecdysozoa</taxon>
        <taxon>Arthropoda</taxon>
        <taxon>Hexapoda</taxon>
        <taxon>Insecta</taxon>
        <taxon>Pterygota</taxon>
        <taxon>Neoptera</taxon>
        <taxon>Paraneoptera</taxon>
        <taxon>Hemiptera</taxon>
        <taxon>Heteroptera</taxon>
        <taxon>Panheteroptera</taxon>
        <taxon>Cimicomorpha</taxon>
        <taxon>Miridae</taxon>
        <taxon>Mirini</taxon>
        <taxon>Lygus</taxon>
    </lineage>
</organism>
<proteinExistence type="predicted"/>
<dbReference type="Gene3D" id="1.25.40.10">
    <property type="entry name" value="Tetratricopeptide repeat domain"/>
    <property type="match status" value="1"/>
</dbReference>
<evidence type="ECO:0000313" key="1">
    <source>
        <dbReference type="EMBL" id="JAG33096.1"/>
    </source>
</evidence>
<sequence length="112" mass="12723">MSANKVPVVYYHERAKAHQLLCHFAIALQDYNVVLSRQPCNDHAQINRALVRKELHDFVGAAHDLQRALEHDTSSSLLSRLHMEDFLVLTYIPFAPPGNEDDNEVGENDTMV</sequence>
<reference evidence="1" key="2">
    <citation type="submission" date="2014-07" db="EMBL/GenBank/DDBJ databases">
        <authorList>
            <person name="Hull J."/>
        </authorList>
    </citation>
    <scope>NUCLEOTIDE SEQUENCE</scope>
</reference>
<reference evidence="1" key="1">
    <citation type="journal article" date="2014" name="PLoS ONE">
        <title>Transcriptome-Based Identification of ABC Transporters in the Western Tarnished Plant Bug Lygus hesperus.</title>
        <authorList>
            <person name="Hull J.J."/>
            <person name="Chaney K."/>
            <person name="Geib S.M."/>
            <person name="Fabrick J.A."/>
            <person name="Brent C.S."/>
            <person name="Walsh D."/>
            <person name="Lavine L.C."/>
        </authorList>
    </citation>
    <scope>NUCLEOTIDE SEQUENCE</scope>
</reference>